<accession>A0A1D8AZI6</accession>
<dbReference type="Proteomes" id="UP000095228">
    <property type="component" value="Chromosome"/>
</dbReference>
<proteinExistence type="predicted"/>
<dbReference type="KEGG" id="obg:Verru16b_03409"/>
<dbReference type="RefSeq" id="WP_069963376.1">
    <property type="nucleotide sequence ID" value="NZ_CP016094.1"/>
</dbReference>
<dbReference type="Pfam" id="PF01883">
    <property type="entry name" value="FeS_assembly_P"/>
    <property type="match status" value="1"/>
</dbReference>
<dbReference type="AlphaFoldDB" id="A0A1D8AZI6"/>
<evidence type="ECO:0000313" key="2">
    <source>
        <dbReference type="EMBL" id="AOS46308.1"/>
    </source>
</evidence>
<reference evidence="2 3" key="1">
    <citation type="submission" date="2016-06" db="EMBL/GenBank/DDBJ databases">
        <title>Three novel species with peptidoglycan cell walls form the new genus Lacunisphaera gen. nov. in the family Opitutaceae of the verrucomicrobial subdivision 4.</title>
        <authorList>
            <person name="Rast P."/>
            <person name="Gloeckner I."/>
            <person name="Jogler M."/>
            <person name="Boedeker C."/>
            <person name="Jeske O."/>
            <person name="Wiegand S."/>
            <person name="Reinhardt R."/>
            <person name="Schumann P."/>
            <person name="Rohde M."/>
            <person name="Spring S."/>
            <person name="Gloeckner F.O."/>
            <person name="Jogler C."/>
        </authorList>
    </citation>
    <scope>NUCLEOTIDE SEQUENCE [LARGE SCALE GENOMIC DNA]</scope>
    <source>
        <strain evidence="2 3">IG16b</strain>
    </source>
</reference>
<dbReference type="OrthoDB" id="9805360at2"/>
<dbReference type="PATRIC" id="fig|1838286.3.peg.3447"/>
<dbReference type="InterPro" id="IPR002744">
    <property type="entry name" value="MIP18-like"/>
</dbReference>
<evidence type="ECO:0000259" key="1">
    <source>
        <dbReference type="Pfam" id="PF01883"/>
    </source>
</evidence>
<sequence>MNQELTLSQNCPATVIPAGDKVRLSAGTKVFITQTLGGNVTVRTDQGLFQIAKENAGLIEGYVPAPEGAAASAAPTTFSEEAVWASLKTCFDPEIPVNIVDLGLVYDLAIEKTAAGGHSIEVKMTLTAPGCGMGPVIAEDARSKIAQLPTVESAKVHIVWDPQWVPTMISETGRKVLGIE</sequence>
<dbReference type="EMBL" id="CP016094">
    <property type="protein sequence ID" value="AOS46308.1"/>
    <property type="molecule type" value="Genomic_DNA"/>
</dbReference>
<dbReference type="PANTHER" id="PTHR42831:SF1">
    <property type="entry name" value="FE-S PROTEIN MATURATION AUXILIARY FACTOR YITW"/>
    <property type="match status" value="1"/>
</dbReference>
<organism evidence="2 3">
    <name type="scientific">Lacunisphaera limnophila</name>
    <dbReference type="NCBI Taxonomy" id="1838286"/>
    <lineage>
        <taxon>Bacteria</taxon>
        <taxon>Pseudomonadati</taxon>
        <taxon>Verrucomicrobiota</taxon>
        <taxon>Opitutia</taxon>
        <taxon>Opitutales</taxon>
        <taxon>Opitutaceae</taxon>
        <taxon>Lacunisphaera</taxon>
    </lineage>
</organism>
<dbReference type="InterPro" id="IPR052339">
    <property type="entry name" value="Fe-S_Maturation_MIP18"/>
</dbReference>
<dbReference type="SUPFAM" id="SSF117916">
    <property type="entry name" value="Fe-S cluster assembly (FSCA) domain-like"/>
    <property type="match status" value="1"/>
</dbReference>
<name>A0A1D8AZI6_9BACT</name>
<dbReference type="Gene3D" id="3.30.300.130">
    <property type="entry name" value="Fe-S cluster assembly (FSCA)"/>
    <property type="match status" value="1"/>
</dbReference>
<dbReference type="InterPro" id="IPR034904">
    <property type="entry name" value="FSCA_dom_sf"/>
</dbReference>
<feature type="domain" description="MIP18 family-like" evidence="1">
    <location>
        <begin position="80"/>
        <end position="156"/>
    </location>
</feature>
<dbReference type="STRING" id="1838286.Verru16b_03409"/>
<protein>
    <recommendedName>
        <fullName evidence="1">MIP18 family-like domain-containing protein</fullName>
    </recommendedName>
</protein>
<evidence type="ECO:0000313" key="3">
    <source>
        <dbReference type="Proteomes" id="UP000095228"/>
    </source>
</evidence>
<gene>
    <name evidence="2" type="ORF">Verru16b_03409</name>
</gene>
<keyword evidence="3" id="KW-1185">Reference proteome</keyword>
<dbReference type="PANTHER" id="PTHR42831">
    <property type="entry name" value="FE-S PROTEIN MATURATION AUXILIARY FACTOR YITW"/>
    <property type="match status" value="1"/>
</dbReference>